<keyword evidence="3" id="KW-1185">Reference proteome</keyword>
<proteinExistence type="predicted"/>
<name>A0ABN8J4M2_9NEOP</name>
<feature type="region of interest" description="Disordered" evidence="1">
    <location>
        <begin position="64"/>
        <end position="128"/>
    </location>
</feature>
<evidence type="ECO:0000313" key="2">
    <source>
        <dbReference type="EMBL" id="CAH2075662.1"/>
    </source>
</evidence>
<reference evidence="2" key="1">
    <citation type="submission" date="2022-03" db="EMBL/GenBank/DDBJ databases">
        <authorList>
            <person name="Martin H S."/>
        </authorList>
    </citation>
    <scope>NUCLEOTIDE SEQUENCE</scope>
</reference>
<feature type="region of interest" description="Disordered" evidence="1">
    <location>
        <begin position="1"/>
        <end position="26"/>
    </location>
</feature>
<gene>
    <name evidence="2" type="ORF">IPOD504_LOCUS16989</name>
</gene>
<dbReference type="Proteomes" id="UP000837857">
    <property type="component" value="Chromosome 8"/>
</dbReference>
<protein>
    <submittedName>
        <fullName evidence="2">Uncharacterized protein</fullName>
    </submittedName>
</protein>
<sequence length="164" mass="18503">MGWRAAVHRAAADSPPSWNRKKMSAGHSNKIRELIYSDIPDMGKCYRRAHGDICRLRARRDICSGGPERVRTGRSRRGIPARRDTATPRHRDTASPRHRDTATPRHRDTATPRNRADAAHAGPQRRPYIRARGHCNAALCPRRLIKASAATIAPLFRAHRSRLT</sequence>
<evidence type="ECO:0000256" key="1">
    <source>
        <dbReference type="SAM" id="MobiDB-lite"/>
    </source>
</evidence>
<feature type="non-terminal residue" evidence="2">
    <location>
        <position position="164"/>
    </location>
</feature>
<accession>A0ABN8J4M2</accession>
<organism evidence="2 3">
    <name type="scientific">Iphiclides podalirius</name>
    <name type="common">scarce swallowtail</name>
    <dbReference type="NCBI Taxonomy" id="110791"/>
    <lineage>
        <taxon>Eukaryota</taxon>
        <taxon>Metazoa</taxon>
        <taxon>Ecdysozoa</taxon>
        <taxon>Arthropoda</taxon>
        <taxon>Hexapoda</taxon>
        <taxon>Insecta</taxon>
        <taxon>Pterygota</taxon>
        <taxon>Neoptera</taxon>
        <taxon>Endopterygota</taxon>
        <taxon>Lepidoptera</taxon>
        <taxon>Glossata</taxon>
        <taxon>Ditrysia</taxon>
        <taxon>Papilionoidea</taxon>
        <taxon>Papilionidae</taxon>
        <taxon>Papilioninae</taxon>
        <taxon>Iphiclides</taxon>
    </lineage>
</organism>
<dbReference type="EMBL" id="OW152820">
    <property type="protein sequence ID" value="CAH2075662.1"/>
    <property type="molecule type" value="Genomic_DNA"/>
</dbReference>
<feature type="compositionally biased region" description="Basic and acidic residues" evidence="1">
    <location>
        <begin position="81"/>
        <end position="118"/>
    </location>
</feature>
<evidence type="ECO:0000313" key="3">
    <source>
        <dbReference type="Proteomes" id="UP000837857"/>
    </source>
</evidence>